<dbReference type="Pfam" id="PF03837">
    <property type="entry name" value="RecT"/>
    <property type="match status" value="1"/>
</dbReference>
<protein>
    <submittedName>
        <fullName evidence="1">Phage recombination protein Bet</fullName>
    </submittedName>
</protein>
<comment type="caution">
    <text evidence="1">The sequence shown here is derived from an EMBL/GenBank/DDBJ whole genome shotgun (WGS) entry which is preliminary data.</text>
</comment>
<dbReference type="NCBIfam" id="TIGR01913">
    <property type="entry name" value="bet_lambda"/>
    <property type="match status" value="1"/>
</dbReference>
<sequence>MTLPVKKNDIQKSASSIANFSPEQINVLKNSIAKGATDEELELFLYTCKRTGLDPFSRQIYLIQRKTKDDDSKEKKSNGVIQVSIDGFRSIASRNPEYAGQTTTLFCGKDGKWTEIWTQEEYPFAAKVGIYRKGYQEATYAIAKWDSYVQCYWVKNNHGKNSQEVSSMWKKFPELMLGKCAEALALRKAFPSDLSGLYTADEMAQSNNEVIEAQEVKDEAQKPKLPSTKEWTEQNKKITEVQQKQIEEEVNTQSVKKVPAQVAQAQKVLDRKEKALEAEVIDNEIVYNGSEDHKSKFKEIFRCLKIFSEIKNDMEKTVELATYFSERCLGVPLKHLKEHLINIENDYKINHSKDISAA</sequence>
<dbReference type="OrthoDB" id="7889018at2"/>
<dbReference type="Proteomes" id="UP000437748">
    <property type="component" value="Unassembled WGS sequence"/>
</dbReference>
<dbReference type="GO" id="GO:0003677">
    <property type="term" value="F:DNA binding"/>
    <property type="evidence" value="ECO:0007669"/>
    <property type="project" value="InterPro"/>
</dbReference>
<accession>A0A6N6VQD6</accession>
<evidence type="ECO:0000313" key="1">
    <source>
        <dbReference type="EMBL" id="KAB8035870.1"/>
    </source>
</evidence>
<dbReference type="RefSeq" id="WP_153421895.1">
    <property type="nucleotide sequence ID" value="NZ_WFLM01000009.1"/>
</dbReference>
<proteinExistence type="predicted"/>
<organism evidence="1 2">
    <name type="scientific">Silvanigrella paludirubra</name>
    <dbReference type="NCBI Taxonomy" id="2499159"/>
    <lineage>
        <taxon>Bacteria</taxon>
        <taxon>Pseudomonadati</taxon>
        <taxon>Bdellovibrionota</taxon>
        <taxon>Oligoflexia</taxon>
        <taxon>Silvanigrellales</taxon>
        <taxon>Silvanigrellaceae</taxon>
        <taxon>Silvanigrella</taxon>
    </lineage>
</organism>
<dbReference type="AlphaFoldDB" id="A0A6N6VQD6"/>
<keyword evidence="2" id="KW-1185">Reference proteome</keyword>
<reference evidence="1 2" key="1">
    <citation type="submission" date="2019-10" db="EMBL/GenBank/DDBJ databases">
        <title>New species of Slilvanegrellaceae.</title>
        <authorList>
            <person name="Pitt A."/>
            <person name="Hahn M.W."/>
        </authorList>
    </citation>
    <scope>NUCLEOTIDE SEQUENCE [LARGE SCALE GENOMIC DNA]</scope>
    <source>
        <strain evidence="1 2">SP-Ram-0.45-NSY-1</strain>
    </source>
</reference>
<dbReference type="InterPro" id="IPR018330">
    <property type="entry name" value="RecT_fam"/>
</dbReference>
<dbReference type="InterPro" id="IPR010183">
    <property type="entry name" value="Phage_lambda_Bet"/>
</dbReference>
<dbReference type="EMBL" id="WFLM01000009">
    <property type="protein sequence ID" value="KAB8035870.1"/>
    <property type="molecule type" value="Genomic_DNA"/>
</dbReference>
<name>A0A6N6VQD6_9BACT</name>
<gene>
    <name evidence="1" type="primary">bet</name>
    <name evidence="1" type="ORF">GCL60_16705</name>
</gene>
<dbReference type="GO" id="GO:0006310">
    <property type="term" value="P:DNA recombination"/>
    <property type="evidence" value="ECO:0007669"/>
    <property type="project" value="InterPro"/>
</dbReference>
<evidence type="ECO:0000313" key="2">
    <source>
        <dbReference type="Proteomes" id="UP000437748"/>
    </source>
</evidence>